<feature type="region of interest" description="Disordered" evidence="1">
    <location>
        <begin position="356"/>
        <end position="383"/>
    </location>
</feature>
<dbReference type="PANTHER" id="PTHR10845">
    <property type="entry name" value="REGULATOR OF G PROTEIN SIGNALING"/>
    <property type="match status" value="1"/>
</dbReference>
<dbReference type="Proteomes" id="UP000095285">
    <property type="component" value="Unassembled WGS sequence"/>
</dbReference>
<dbReference type="Pfam" id="PF00615">
    <property type="entry name" value="RGS"/>
    <property type="match status" value="1"/>
</dbReference>
<dbReference type="FunFam" id="1.10.167.10:FF:000001">
    <property type="entry name" value="Putative regulator of g-protein signaling 12"/>
    <property type="match status" value="1"/>
</dbReference>
<dbReference type="PRINTS" id="PR01301">
    <property type="entry name" value="RGSPROTEIN"/>
</dbReference>
<dbReference type="InterPro" id="IPR036305">
    <property type="entry name" value="RGS_sf"/>
</dbReference>
<dbReference type="PANTHER" id="PTHR10845:SF259">
    <property type="entry name" value="RGS DOMAIN-CONTAINING PROTEIN-RELATED"/>
    <property type="match status" value="1"/>
</dbReference>
<dbReference type="AlphaFoldDB" id="A0A1I7VZ21"/>
<evidence type="ECO:0000313" key="3">
    <source>
        <dbReference type="Proteomes" id="UP000095285"/>
    </source>
</evidence>
<proteinExistence type="predicted"/>
<dbReference type="SUPFAM" id="SSF48097">
    <property type="entry name" value="Regulator of G-protein signaling, RGS"/>
    <property type="match status" value="1"/>
</dbReference>
<evidence type="ECO:0000256" key="1">
    <source>
        <dbReference type="SAM" id="MobiDB-lite"/>
    </source>
</evidence>
<keyword evidence="3" id="KW-1185">Reference proteome</keyword>
<dbReference type="PROSITE" id="PS50132">
    <property type="entry name" value="RGS"/>
    <property type="match status" value="1"/>
</dbReference>
<name>A0A1I7VZ21_LOALO</name>
<dbReference type="InterPro" id="IPR016137">
    <property type="entry name" value="RGS"/>
</dbReference>
<protein>
    <submittedName>
        <fullName evidence="4">RGS domain-containing protein</fullName>
    </submittedName>
</protein>
<dbReference type="SMART" id="SM00315">
    <property type="entry name" value="RGS"/>
    <property type="match status" value="1"/>
</dbReference>
<dbReference type="STRING" id="7209.A0A1I7VZ21"/>
<dbReference type="WBParaSite" id="EN70_7867">
    <property type="protein sequence ID" value="EN70_7867"/>
    <property type="gene ID" value="EN70_7867"/>
</dbReference>
<sequence>MRNSDWNSCNSQTCRHHCHSQTTSLSPSSSGHTTSLIPIKCQYRKPGWTYGVNPCGAECSRSNEDAGTNLHTATKDKTASHATSKIPISIRHNDLDYTTESSSITSSTTVSDNLHRKLIGVPFITTTSDLTSDGSSVADIKPSIDVSTNAQYLCANEIQKNSEDSINSVRRTASFTFSPKGCLDKVNQRQQVHDIEPKRRFGRFAKTLDFIRSKMDSCSTSTLYPSKEEIMQWRESFERLLNHKYGCLLFRTFLKGEFSDENVDFWIECEEFRKMKEGKKSTIQKAHSIYNKYIAEQSPKEVNLDSDTRAATKAALENGAKPNMFSLAQTRIEQLMAKDSYRRFLKSKLFLDLLTNDTSTPSNTNKTVQNENERERQSRLPETLKTVNSTCTAGNSKNS</sequence>
<organism evidence="3 4">
    <name type="scientific">Loa loa</name>
    <name type="common">Eye worm</name>
    <name type="synonym">Filaria loa</name>
    <dbReference type="NCBI Taxonomy" id="7209"/>
    <lineage>
        <taxon>Eukaryota</taxon>
        <taxon>Metazoa</taxon>
        <taxon>Ecdysozoa</taxon>
        <taxon>Nematoda</taxon>
        <taxon>Chromadorea</taxon>
        <taxon>Rhabditida</taxon>
        <taxon>Spirurina</taxon>
        <taxon>Spiruromorpha</taxon>
        <taxon>Filarioidea</taxon>
        <taxon>Onchocercidae</taxon>
        <taxon>Loa</taxon>
    </lineage>
</organism>
<dbReference type="eggNOG" id="KOG3589">
    <property type="taxonomic scope" value="Eukaryota"/>
</dbReference>
<feature type="compositionally biased region" description="Polar residues" evidence="1">
    <location>
        <begin position="356"/>
        <end position="370"/>
    </location>
</feature>
<reference evidence="4" key="2">
    <citation type="submission" date="2016-11" db="UniProtKB">
        <authorList>
            <consortium name="WormBaseParasite"/>
        </authorList>
    </citation>
    <scope>IDENTIFICATION</scope>
</reference>
<evidence type="ECO:0000313" key="4">
    <source>
        <dbReference type="WBParaSite" id="EN70_7867"/>
    </source>
</evidence>
<reference evidence="3" key="1">
    <citation type="submission" date="2012-04" db="EMBL/GenBank/DDBJ databases">
        <title>The Genome Sequence of Loa loa.</title>
        <authorList>
            <consortium name="The Broad Institute Genome Sequencing Platform"/>
            <consortium name="Broad Institute Genome Sequencing Center for Infectious Disease"/>
            <person name="Nutman T.B."/>
            <person name="Fink D.L."/>
            <person name="Russ C."/>
            <person name="Young S."/>
            <person name="Zeng Q."/>
            <person name="Gargeya S."/>
            <person name="Alvarado L."/>
            <person name="Berlin A."/>
            <person name="Chapman S.B."/>
            <person name="Chen Z."/>
            <person name="Freedman E."/>
            <person name="Gellesch M."/>
            <person name="Goldberg J."/>
            <person name="Griggs A."/>
            <person name="Gujja S."/>
            <person name="Heilman E.R."/>
            <person name="Heiman D."/>
            <person name="Howarth C."/>
            <person name="Mehta T."/>
            <person name="Neiman D."/>
            <person name="Pearson M."/>
            <person name="Roberts A."/>
            <person name="Saif S."/>
            <person name="Shea T."/>
            <person name="Shenoy N."/>
            <person name="Sisk P."/>
            <person name="Stolte C."/>
            <person name="Sykes S."/>
            <person name="White J."/>
            <person name="Yandava C."/>
            <person name="Haas B."/>
            <person name="Henn M.R."/>
            <person name="Nusbaum C."/>
            <person name="Birren B."/>
        </authorList>
    </citation>
    <scope>NUCLEOTIDE SEQUENCE [LARGE SCALE GENOMIC DNA]</scope>
</reference>
<accession>A0A1I7VZ21</accession>
<dbReference type="Gene3D" id="1.10.167.10">
    <property type="entry name" value="Regulator of G-protein Signalling 4, domain 2"/>
    <property type="match status" value="1"/>
</dbReference>
<feature type="domain" description="RGS" evidence="2">
    <location>
        <begin position="236"/>
        <end position="354"/>
    </location>
</feature>
<evidence type="ECO:0000259" key="2">
    <source>
        <dbReference type="PROSITE" id="PS50132"/>
    </source>
</evidence>
<dbReference type="InterPro" id="IPR044926">
    <property type="entry name" value="RGS_subdomain_2"/>
</dbReference>